<evidence type="ECO:0000259" key="2">
    <source>
        <dbReference type="Pfam" id="PF12870"/>
    </source>
</evidence>
<dbReference type="GeneID" id="52036503"/>
<dbReference type="KEGG" id="chv:CHELV3228_0584"/>
<keyword evidence="1" id="KW-0732">Signal</keyword>
<reference evidence="3 4" key="1">
    <citation type="submission" date="2019-05" db="EMBL/GenBank/DDBJ databases">
        <title>Draft genomes of eight strains of Campylobacter helveticus isolated from cats and a dog in New Zealand.</title>
        <authorList>
            <person name="Bojanic K."/>
            <person name="Midwinter A.C."/>
            <person name="Biggs P.J."/>
            <person name="Acke E."/>
            <person name="Cornelius A.J."/>
            <person name="Marshall J.C."/>
        </authorList>
    </citation>
    <scope>NUCLEOTIDE SEQUENCE [LARGE SCALE GENOMIC DNA]</scope>
    <source>
        <strain evidence="3 4">ACP123b</strain>
    </source>
</reference>
<dbReference type="Pfam" id="PF12870">
    <property type="entry name" value="DUF4878"/>
    <property type="match status" value="1"/>
</dbReference>
<sequence>MRIIKTLFLSLVFAALFAGCGSSTTPGEVAKDFTNDMYEGDGEALVKYIYMPDTIKDSDKELVNGKLKAGAAKAKEQADARGGVKSIEIIDEKIEGDNAKVRLKITFNDDSSKEDGGPLKKIDNEWKMSLK</sequence>
<accession>A0AAX2ULN4</accession>
<dbReference type="InterPro" id="IPR024267">
    <property type="entry name" value="DUF4878"/>
</dbReference>
<evidence type="ECO:0000313" key="4">
    <source>
        <dbReference type="Proteomes" id="UP000306813"/>
    </source>
</evidence>
<evidence type="ECO:0000256" key="1">
    <source>
        <dbReference type="SAM" id="SignalP"/>
    </source>
</evidence>
<protein>
    <submittedName>
        <fullName evidence="3">DUF4878 domain-containing protein</fullName>
    </submittedName>
</protein>
<name>A0AAX2ULN4_9BACT</name>
<dbReference type="PROSITE" id="PS51257">
    <property type="entry name" value="PROKAR_LIPOPROTEIN"/>
    <property type="match status" value="1"/>
</dbReference>
<feature type="signal peptide" evidence="1">
    <location>
        <begin position="1"/>
        <end position="18"/>
    </location>
</feature>
<dbReference type="RefSeq" id="WP_082199470.1">
    <property type="nucleotide sequence ID" value="NZ_CAUWMG010000070.1"/>
</dbReference>
<dbReference type="EMBL" id="VDBS01000032">
    <property type="protein sequence ID" value="TNB57855.1"/>
    <property type="molecule type" value="Genomic_DNA"/>
</dbReference>
<comment type="caution">
    <text evidence="3">The sequence shown here is derived from an EMBL/GenBank/DDBJ whole genome shotgun (WGS) entry which is preliminary data.</text>
</comment>
<dbReference type="AlphaFoldDB" id="A0AAX2ULN4"/>
<dbReference type="Proteomes" id="UP000306813">
    <property type="component" value="Unassembled WGS sequence"/>
</dbReference>
<feature type="chain" id="PRO_5043937424" evidence="1">
    <location>
        <begin position="19"/>
        <end position="131"/>
    </location>
</feature>
<dbReference type="Gene3D" id="3.10.450.50">
    <property type="match status" value="1"/>
</dbReference>
<gene>
    <name evidence="3" type="ORF">FDW42_04170</name>
</gene>
<feature type="domain" description="DUF4878" evidence="2">
    <location>
        <begin position="19"/>
        <end position="128"/>
    </location>
</feature>
<evidence type="ECO:0000313" key="3">
    <source>
        <dbReference type="EMBL" id="TNB57855.1"/>
    </source>
</evidence>
<organism evidence="3 4">
    <name type="scientific">Campylobacter helveticus</name>
    <dbReference type="NCBI Taxonomy" id="28898"/>
    <lineage>
        <taxon>Bacteria</taxon>
        <taxon>Pseudomonadati</taxon>
        <taxon>Campylobacterota</taxon>
        <taxon>Epsilonproteobacteria</taxon>
        <taxon>Campylobacterales</taxon>
        <taxon>Campylobacteraceae</taxon>
        <taxon>Campylobacter</taxon>
    </lineage>
</organism>
<proteinExistence type="predicted"/>